<evidence type="ECO:0000313" key="3">
    <source>
        <dbReference type="Proteomes" id="UP000245207"/>
    </source>
</evidence>
<sequence length="398" mass="44032">MKTKKKAIRRITSVPPFESIELSGFDQEVESHALHSQPETMVSGVGSLDPFLSSVSEASCKPRLGTGHSCTSTGYREEPMTESTREDGTFNVNYECGCVNAVFVGQPSERYILYGYDVQGSQARSLSNLDGSRTSMDKGKRKMSDLSNEDTFRSGRVHFATLSEASEAELQSGEDIFLIDGDERRVIPEHLPNASTACGVGPSSHETSQNSDTLTDNCNVELPRNNRQRRSQVRLGSSSNRAQIPHHVRNRNRRPRQGPPIHMCIWADVIKPAAIAMQGFGIMKGLFQLIGAVSITISVAMPGKLSWIALRPDIVENLIALLDEHNQLVQLFRTARDKMAEADIPEFKVRLFGYVSSRQHELPAGDSIGAIVFEGGPDVETEFDVVLEQHDRQLKSFK</sequence>
<name>A0A2U1NP10_ARTAN</name>
<gene>
    <name evidence="2" type="ORF">CTI12_AA242700</name>
</gene>
<dbReference type="EMBL" id="PKPP01002441">
    <property type="protein sequence ID" value="PWA75257.1"/>
    <property type="molecule type" value="Genomic_DNA"/>
</dbReference>
<evidence type="ECO:0000313" key="2">
    <source>
        <dbReference type="EMBL" id="PWA75257.1"/>
    </source>
</evidence>
<comment type="caution">
    <text evidence="2">The sequence shown here is derived from an EMBL/GenBank/DDBJ whole genome shotgun (WGS) entry which is preliminary data.</text>
</comment>
<evidence type="ECO:0008006" key="4">
    <source>
        <dbReference type="Google" id="ProtNLM"/>
    </source>
</evidence>
<organism evidence="2 3">
    <name type="scientific">Artemisia annua</name>
    <name type="common">Sweet wormwood</name>
    <dbReference type="NCBI Taxonomy" id="35608"/>
    <lineage>
        <taxon>Eukaryota</taxon>
        <taxon>Viridiplantae</taxon>
        <taxon>Streptophyta</taxon>
        <taxon>Embryophyta</taxon>
        <taxon>Tracheophyta</taxon>
        <taxon>Spermatophyta</taxon>
        <taxon>Magnoliopsida</taxon>
        <taxon>eudicotyledons</taxon>
        <taxon>Gunneridae</taxon>
        <taxon>Pentapetalae</taxon>
        <taxon>asterids</taxon>
        <taxon>campanulids</taxon>
        <taxon>Asterales</taxon>
        <taxon>Asteraceae</taxon>
        <taxon>Asteroideae</taxon>
        <taxon>Anthemideae</taxon>
        <taxon>Artemisiinae</taxon>
        <taxon>Artemisia</taxon>
    </lineage>
</organism>
<proteinExistence type="predicted"/>
<feature type="compositionally biased region" description="Polar residues" evidence="1">
    <location>
        <begin position="204"/>
        <end position="218"/>
    </location>
</feature>
<keyword evidence="3" id="KW-1185">Reference proteome</keyword>
<feature type="compositionally biased region" description="Basic and acidic residues" evidence="1">
    <location>
        <begin position="135"/>
        <end position="144"/>
    </location>
</feature>
<feature type="region of interest" description="Disordered" evidence="1">
    <location>
        <begin position="193"/>
        <end position="245"/>
    </location>
</feature>
<dbReference type="AlphaFoldDB" id="A0A2U1NP10"/>
<evidence type="ECO:0000256" key="1">
    <source>
        <dbReference type="SAM" id="MobiDB-lite"/>
    </source>
</evidence>
<dbReference type="Proteomes" id="UP000245207">
    <property type="component" value="Unassembled WGS sequence"/>
</dbReference>
<accession>A0A2U1NP10</accession>
<protein>
    <recommendedName>
        <fullName evidence="4">Helitron helicase-like domain-containing protein</fullName>
    </recommendedName>
</protein>
<reference evidence="2 3" key="1">
    <citation type="journal article" date="2018" name="Mol. Plant">
        <title>The genome of Artemisia annua provides insight into the evolution of Asteraceae family and artemisinin biosynthesis.</title>
        <authorList>
            <person name="Shen Q."/>
            <person name="Zhang L."/>
            <person name="Liao Z."/>
            <person name="Wang S."/>
            <person name="Yan T."/>
            <person name="Shi P."/>
            <person name="Liu M."/>
            <person name="Fu X."/>
            <person name="Pan Q."/>
            <person name="Wang Y."/>
            <person name="Lv Z."/>
            <person name="Lu X."/>
            <person name="Zhang F."/>
            <person name="Jiang W."/>
            <person name="Ma Y."/>
            <person name="Chen M."/>
            <person name="Hao X."/>
            <person name="Li L."/>
            <person name="Tang Y."/>
            <person name="Lv G."/>
            <person name="Zhou Y."/>
            <person name="Sun X."/>
            <person name="Brodelius P.E."/>
            <person name="Rose J.K.C."/>
            <person name="Tang K."/>
        </authorList>
    </citation>
    <scope>NUCLEOTIDE SEQUENCE [LARGE SCALE GENOMIC DNA]</scope>
    <source>
        <strain evidence="3">cv. Huhao1</strain>
        <tissue evidence="2">Leaf</tissue>
    </source>
</reference>
<feature type="region of interest" description="Disordered" evidence="1">
    <location>
        <begin position="126"/>
        <end position="148"/>
    </location>
</feature>